<dbReference type="Gene3D" id="1.25.40.10">
    <property type="entry name" value="Tetratricopeptide repeat domain"/>
    <property type="match status" value="1"/>
</dbReference>
<dbReference type="PANTHER" id="PTHR45783">
    <property type="entry name" value="KINESIN LIGHT CHAIN"/>
    <property type="match status" value="1"/>
</dbReference>
<evidence type="ECO:0000256" key="5">
    <source>
        <dbReference type="ARBA" id="ARBA00022737"/>
    </source>
</evidence>
<keyword evidence="5" id="KW-0677">Repeat</keyword>
<evidence type="ECO:0000256" key="1">
    <source>
        <dbReference type="ARBA" id="ARBA00004245"/>
    </source>
</evidence>
<reference evidence="11 12" key="1">
    <citation type="journal article" date="2012" name="Environ. Microbiol.">
        <title>The genome sequence of Desulfatibacillum alkenivorans AK-01: a blueprint for anaerobic alkane oxidation.</title>
        <authorList>
            <person name="Callaghan A.V."/>
            <person name="Morris B.E."/>
            <person name="Pereira I.A."/>
            <person name="McInerney M.J."/>
            <person name="Austin R.N."/>
            <person name="Groves J.T."/>
            <person name="Kukor J.J."/>
            <person name="Suflita J.M."/>
            <person name="Young L.Y."/>
            <person name="Zylstra G.J."/>
            <person name="Wawrik B."/>
        </authorList>
    </citation>
    <scope>NUCLEOTIDE SEQUENCE [LARGE SCALE GENOMIC DNA]</scope>
    <source>
        <strain evidence="11 12">AK-01</strain>
    </source>
</reference>
<evidence type="ECO:0000313" key="11">
    <source>
        <dbReference type="EMBL" id="ACL04140.1"/>
    </source>
</evidence>
<evidence type="ECO:0000256" key="2">
    <source>
        <dbReference type="ARBA" id="ARBA00009622"/>
    </source>
</evidence>
<evidence type="ECO:0000256" key="9">
    <source>
        <dbReference type="ARBA" id="ARBA00023212"/>
    </source>
</evidence>
<dbReference type="PANTHER" id="PTHR45783:SF3">
    <property type="entry name" value="KINESIN LIGHT CHAIN"/>
    <property type="match status" value="1"/>
</dbReference>
<dbReference type="KEGG" id="dal:Dalk_2447"/>
<evidence type="ECO:0000256" key="4">
    <source>
        <dbReference type="ARBA" id="ARBA00022701"/>
    </source>
</evidence>
<dbReference type="AlphaFoldDB" id="B8FB54"/>
<dbReference type="Pfam" id="PF13374">
    <property type="entry name" value="TPR_10"/>
    <property type="match status" value="1"/>
</dbReference>
<dbReference type="GO" id="GO:0005871">
    <property type="term" value="C:kinesin complex"/>
    <property type="evidence" value="ECO:0007669"/>
    <property type="project" value="InterPro"/>
</dbReference>
<keyword evidence="8" id="KW-0505">Motor protein</keyword>
<keyword evidence="10" id="KW-1133">Transmembrane helix</keyword>
<name>B8FB54_DESAL</name>
<dbReference type="GO" id="GO:0007018">
    <property type="term" value="P:microtubule-based movement"/>
    <property type="evidence" value="ECO:0007669"/>
    <property type="project" value="TreeGrafter"/>
</dbReference>
<evidence type="ECO:0000256" key="8">
    <source>
        <dbReference type="ARBA" id="ARBA00023175"/>
    </source>
</evidence>
<dbReference type="HOGENOM" id="CLU_1472914_0_0_7"/>
<dbReference type="EMBL" id="CP001322">
    <property type="protein sequence ID" value="ACL04140.1"/>
    <property type="molecule type" value="Genomic_DNA"/>
</dbReference>
<evidence type="ECO:0000313" key="12">
    <source>
        <dbReference type="Proteomes" id="UP000000739"/>
    </source>
</evidence>
<dbReference type="SUPFAM" id="SSF48452">
    <property type="entry name" value="TPR-like"/>
    <property type="match status" value="1"/>
</dbReference>
<keyword evidence="10" id="KW-0472">Membrane</keyword>
<evidence type="ECO:0000256" key="3">
    <source>
        <dbReference type="ARBA" id="ARBA00022490"/>
    </source>
</evidence>
<dbReference type="GO" id="GO:0005737">
    <property type="term" value="C:cytoplasm"/>
    <property type="evidence" value="ECO:0007669"/>
    <property type="project" value="TreeGrafter"/>
</dbReference>
<dbReference type="GO" id="GO:0019894">
    <property type="term" value="F:kinesin binding"/>
    <property type="evidence" value="ECO:0007669"/>
    <property type="project" value="TreeGrafter"/>
</dbReference>
<feature type="transmembrane region" description="Helical" evidence="10">
    <location>
        <begin position="12"/>
        <end position="33"/>
    </location>
</feature>
<evidence type="ECO:0000256" key="10">
    <source>
        <dbReference type="SAM" id="Phobius"/>
    </source>
</evidence>
<dbReference type="InterPro" id="IPR002151">
    <property type="entry name" value="Kinesin_light"/>
</dbReference>
<keyword evidence="9" id="KW-0206">Cytoskeleton</keyword>
<sequence>MGGKLDLRGWFARNAFLILFCLIMAGGMAYLFWPESRSAEDHLEDLEKKANYAYTVGNYDQAESLCREFLSESEEAYGLFHPNVAFALNNLALVLQAKDRPEDALPLLQRSLAINETAWGPNHRDVVKSLCNLALLMESINKTQEAAKLFEKAAASAKASLPPSDPLISYIQDNLDRLNESDS</sequence>
<keyword evidence="3" id="KW-0963">Cytoplasm</keyword>
<accession>B8FB54</accession>
<keyword evidence="12" id="KW-1185">Reference proteome</keyword>
<evidence type="ECO:0000256" key="7">
    <source>
        <dbReference type="ARBA" id="ARBA00023054"/>
    </source>
</evidence>
<dbReference type="Pfam" id="PF13424">
    <property type="entry name" value="TPR_12"/>
    <property type="match status" value="1"/>
</dbReference>
<protein>
    <submittedName>
        <fullName evidence="11">Tetratricopeptide TPR_2 repeat protein</fullName>
    </submittedName>
</protein>
<dbReference type="InterPro" id="IPR011990">
    <property type="entry name" value="TPR-like_helical_dom_sf"/>
</dbReference>
<dbReference type="eggNOG" id="COG0457">
    <property type="taxonomic scope" value="Bacteria"/>
</dbReference>
<dbReference type="GO" id="GO:0005874">
    <property type="term" value="C:microtubule"/>
    <property type="evidence" value="ECO:0007669"/>
    <property type="project" value="UniProtKB-KW"/>
</dbReference>
<dbReference type="RefSeq" id="WP_015947214.1">
    <property type="nucleotide sequence ID" value="NC_011768.1"/>
</dbReference>
<keyword evidence="6" id="KW-0802">TPR repeat</keyword>
<gene>
    <name evidence="11" type="ordered locus">Dalk_2447</name>
</gene>
<comment type="subcellular location">
    <subcellularLocation>
        <location evidence="1">Cytoplasm</location>
        <location evidence="1">Cytoskeleton</location>
    </subcellularLocation>
</comment>
<comment type="similarity">
    <text evidence="2">Belongs to the kinesin light chain family.</text>
</comment>
<dbReference type="Proteomes" id="UP000000739">
    <property type="component" value="Chromosome"/>
</dbReference>
<dbReference type="SMART" id="SM00028">
    <property type="entry name" value="TPR"/>
    <property type="match status" value="2"/>
</dbReference>
<keyword evidence="7" id="KW-0175">Coiled coil</keyword>
<evidence type="ECO:0000256" key="6">
    <source>
        <dbReference type="ARBA" id="ARBA00022803"/>
    </source>
</evidence>
<keyword evidence="4" id="KW-0493">Microtubule</keyword>
<organism evidence="11 12">
    <name type="scientific">Desulfatibacillum aliphaticivorans</name>
    <dbReference type="NCBI Taxonomy" id="218208"/>
    <lineage>
        <taxon>Bacteria</taxon>
        <taxon>Pseudomonadati</taxon>
        <taxon>Thermodesulfobacteriota</taxon>
        <taxon>Desulfobacteria</taxon>
        <taxon>Desulfobacterales</taxon>
        <taxon>Desulfatibacillaceae</taxon>
        <taxon>Desulfatibacillum</taxon>
    </lineage>
</organism>
<proteinExistence type="inferred from homology"/>
<dbReference type="InterPro" id="IPR019734">
    <property type="entry name" value="TPR_rpt"/>
</dbReference>
<keyword evidence="10" id="KW-0812">Transmembrane</keyword>